<evidence type="ECO:0000313" key="4">
    <source>
        <dbReference type="Proteomes" id="UP000807469"/>
    </source>
</evidence>
<reference evidence="3" key="1">
    <citation type="submission" date="2020-11" db="EMBL/GenBank/DDBJ databases">
        <authorList>
            <consortium name="DOE Joint Genome Institute"/>
            <person name="Ahrendt S."/>
            <person name="Riley R."/>
            <person name="Andreopoulos W."/>
            <person name="Labutti K."/>
            <person name="Pangilinan J."/>
            <person name="Ruiz-Duenas F.J."/>
            <person name="Barrasa J.M."/>
            <person name="Sanchez-Garcia M."/>
            <person name="Camarero S."/>
            <person name="Miyauchi S."/>
            <person name="Serrano A."/>
            <person name="Linde D."/>
            <person name="Babiker R."/>
            <person name="Drula E."/>
            <person name="Ayuso-Fernandez I."/>
            <person name="Pacheco R."/>
            <person name="Padilla G."/>
            <person name="Ferreira P."/>
            <person name="Barriuso J."/>
            <person name="Kellner H."/>
            <person name="Castanera R."/>
            <person name="Alfaro M."/>
            <person name="Ramirez L."/>
            <person name="Pisabarro A.G."/>
            <person name="Kuo A."/>
            <person name="Tritt A."/>
            <person name="Lipzen A."/>
            <person name="He G."/>
            <person name="Yan M."/>
            <person name="Ng V."/>
            <person name="Cullen D."/>
            <person name="Martin F."/>
            <person name="Rosso M.-N."/>
            <person name="Henrissat B."/>
            <person name="Hibbett D."/>
            <person name="Martinez A.T."/>
            <person name="Grigoriev I.V."/>
        </authorList>
    </citation>
    <scope>NUCLEOTIDE SEQUENCE</scope>
    <source>
        <strain evidence="3">CIRM-BRFM 674</strain>
    </source>
</reference>
<dbReference type="AlphaFoldDB" id="A0A9P5YND4"/>
<sequence>MPAVHSRTPDSERSLYFDAPTSIPHNSMATTQEIPAPIPGPVNIYDNDPTPVEHAVVDDSPEQRKSIVQHPNGSEGWLPTEDAAPKPMQHTKPPSEHVAETQQASSVLSPKINEDLPIQTNGEYASGGALLAGTAVAAGATRNQSLGRSSSRRSEFTTIDARTTTGSAFVNGAGATGPMATSEEDSALRARAIEAHDNLSPRQKAKIAREETKNGKRLSKIIRSEAKTEKQSLGIMIKELEDLQKIQQNAVKSEAVVQGNHSKLLTRFKKKEALYLNAKREYETANAELNAEGETLEAVRANARDATARMQDKAAEVDSLRKTLAVDNREREIKLAQLEGRSAPKKGGFWKD</sequence>
<gene>
    <name evidence="3" type="ORF">BDN70DRAFT_887351</name>
</gene>
<accession>A0A9P5YND4</accession>
<dbReference type="OrthoDB" id="3267800at2759"/>
<keyword evidence="4" id="KW-1185">Reference proteome</keyword>
<dbReference type="EMBL" id="MU155575">
    <property type="protein sequence ID" value="KAF9472123.1"/>
    <property type="molecule type" value="Genomic_DNA"/>
</dbReference>
<evidence type="ECO:0000256" key="1">
    <source>
        <dbReference type="SAM" id="Coils"/>
    </source>
</evidence>
<protein>
    <recommendedName>
        <fullName evidence="5">DNA binding protein Ncp1</fullName>
    </recommendedName>
</protein>
<evidence type="ECO:0008006" key="5">
    <source>
        <dbReference type="Google" id="ProtNLM"/>
    </source>
</evidence>
<keyword evidence="1" id="KW-0175">Coiled coil</keyword>
<evidence type="ECO:0000256" key="2">
    <source>
        <dbReference type="SAM" id="MobiDB-lite"/>
    </source>
</evidence>
<proteinExistence type="predicted"/>
<feature type="compositionally biased region" description="Polar residues" evidence="2">
    <location>
        <begin position="23"/>
        <end position="33"/>
    </location>
</feature>
<evidence type="ECO:0000313" key="3">
    <source>
        <dbReference type="EMBL" id="KAF9472123.1"/>
    </source>
</evidence>
<organism evidence="3 4">
    <name type="scientific">Pholiota conissans</name>
    <dbReference type="NCBI Taxonomy" id="109636"/>
    <lineage>
        <taxon>Eukaryota</taxon>
        <taxon>Fungi</taxon>
        <taxon>Dikarya</taxon>
        <taxon>Basidiomycota</taxon>
        <taxon>Agaricomycotina</taxon>
        <taxon>Agaricomycetes</taxon>
        <taxon>Agaricomycetidae</taxon>
        <taxon>Agaricales</taxon>
        <taxon>Agaricineae</taxon>
        <taxon>Strophariaceae</taxon>
        <taxon>Pholiota</taxon>
    </lineage>
</organism>
<feature type="region of interest" description="Disordered" evidence="2">
    <location>
        <begin position="1"/>
        <end position="106"/>
    </location>
</feature>
<name>A0A9P5YND4_9AGAR</name>
<feature type="compositionally biased region" description="Basic and acidic residues" evidence="2">
    <location>
        <begin position="55"/>
        <end position="65"/>
    </location>
</feature>
<dbReference type="Proteomes" id="UP000807469">
    <property type="component" value="Unassembled WGS sequence"/>
</dbReference>
<feature type="coiled-coil region" evidence="1">
    <location>
        <begin position="268"/>
        <end position="323"/>
    </location>
</feature>
<comment type="caution">
    <text evidence="3">The sequence shown here is derived from an EMBL/GenBank/DDBJ whole genome shotgun (WGS) entry which is preliminary data.</text>
</comment>